<dbReference type="Gene3D" id="2.70.40.10">
    <property type="match status" value="1"/>
</dbReference>
<comment type="caution">
    <text evidence="5">Lacks conserved residue(s) required for the propagation of feature annotation.</text>
</comment>
<dbReference type="GO" id="GO:0000287">
    <property type="term" value="F:magnesium ion binding"/>
    <property type="evidence" value="ECO:0007669"/>
    <property type="project" value="UniProtKB-UniRule"/>
</dbReference>
<dbReference type="Proteomes" id="UP001155057">
    <property type="component" value="Unassembled WGS sequence"/>
</dbReference>
<feature type="binding site" evidence="5">
    <location>
        <begin position="99"/>
        <end position="101"/>
    </location>
    <ligand>
        <name>substrate</name>
    </ligand>
</feature>
<comment type="cofactor">
    <cofactor evidence="5">
        <name>Mg(2+)</name>
        <dbReference type="ChEBI" id="CHEBI:18420"/>
    </cofactor>
</comment>
<reference evidence="8" key="1">
    <citation type="submission" date="2022-08" db="EMBL/GenBank/DDBJ databases">
        <title>Genomic Encyclopedia of Type Strains, Phase V (KMG-V): Genome sequencing to study the core and pangenomes of soil and plant-associated prokaryotes.</title>
        <authorList>
            <person name="Whitman W."/>
        </authorList>
    </citation>
    <scope>NUCLEOTIDE SEQUENCE</scope>
    <source>
        <strain evidence="8">SP3049</strain>
    </source>
</reference>
<dbReference type="GO" id="GO:0046081">
    <property type="term" value="P:dUTP catabolic process"/>
    <property type="evidence" value="ECO:0007669"/>
    <property type="project" value="InterPro"/>
</dbReference>
<comment type="function">
    <text evidence="5">This enzyme is involved in nucleotide metabolism: it produces dUMP, the immediate precursor of thymidine nucleotides and it decreases the intracellular concentration of dUTP so that uracil cannot be incorporated into DNA.</text>
</comment>
<dbReference type="EMBL" id="JANUAE010000015">
    <property type="protein sequence ID" value="MCS3711617.1"/>
    <property type="molecule type" value="Genomic_DNA"/>
</dbReference>
<dbReference type="Pfam" id="PF00692">
    <property type="entry name" value="dUTPase"/>
    <property type="match status" value="1"/>
</dbReference>
<dbReference type="InterPro" id="IPR029054">
    <property type="entry name" value="dUTPase-like"/>
</dbReference>
<protein>
    <recommendedName>
        <fullName evidence="5">Deoxyuridine 5'-triphosphate nucleotidohydrolase</fullName>
        <shortName evidence="5">dUTPase</shortName>
        <ecNumber evidence="5">3.6.1.23</ecNumber>
    </recommendedName>
    <alternativeName>
        <fullName evidence="5">dUTP pyrophosphatase</fullName>
    </alternativeName>
</protein>
<feature type="region of interest" description="Disordered" evidence="6">
    <location>
        <begin position="21"/>
        <end position="42"/>
    </location>
</feature>
<comment type="catalytic activity">
    <reaction evidence="4 5">
        <text>dUTP + H2O = dUMP + diphosphate + H(+)</text>
        <dbReference type="Rhea" id="RHEA:10248"/>
        <dbReference type="ChEBI" id="CHEBI:15377"/>
        <dbReference type="ChEBI" id="CHEBI:15378"/>
        <dbReference type="ChEBI" id="CHEBI:33019"/>
        <dbReference type="ChEBI" id="CHEBI:61555"/>
        <dbReference type="ChEBI" id="CHEBI:246422"/>
        <dbReference type="EC" id="3.6.1.23"/>
    </reaction>
</comment>
<evidence type="ECO:0000256" key="2">
    <source>
        <dbReference type="ARBA" id="ARBA00022801"/>
    </source>
</evidence>
<dbReference type="InterPro" id="IPR036157">
    <property type="entry name" value="dUTPase-like_sf"/>
</dbReference>
<comment type="similarity">
    <text evidence="1 5">Belongs to the dUTPase family.</text>
</comment>
<dbReference type="PANTHER" id="PTHR11241">
    <property type="entry name" value="DEOXYURIDINE 5'-TRIPHOSPHATE NUCLEOTIDOHYDROLASE"/>
    <property type="match status" value="1"/>
</dbReference>
<comment type="pathway">
    <text evidence="5">Pyrimidine metabolism; dUMP biosynthesis; dUMP from dCTP (dUTP route): step 2/2.</text>
</comment>
<dbReference type="AlphaFoldDB" id="A0A9X2Q4W4"/>
<sequence length="163" mass="17732">MSDTLAKYKVTADVKSGIDARFEPDHLPDHYRPERATEDSSGVDLRADIERPTVIDPGESTLIPTGLHLELPSHLEAQVRPRSGLAYKSGITVLNSPGTIDSDYRGDIGVILINHSGDAYPVNVAERIAQLVIAPVVKTHFRYENSLSDTERGEGGFGHTGQD</sequence>
<evidence type="ECO:0000256" key="5">
    <source>
        <dbReference type="HAMAP-Rule" id="MF_00116"/>
    </source>
</evidence>
<dbReference type="EC" id="3.6.1.23" evidence="5"/>
<dbReference type="GO" id="GO:0006226">
    <property type="term" value="P:dUMP biosynthetic process"/>
    <property type="evidence" value="ECO:0007669"/>
    <property type="project" value="UniProtKB-UniRule"/>
</dbReference>
<keyword evidence="3 5" id="KW-0546">Nucleotide metabolism</keyword>
<dbReference type="HAMAP" id="MF_00116">
    <property type="entry name" value="dUTPase_bact"/>
    <property type="match status" value="1"/>
</dbReference>
<dbReference type="CDD" id="cd07557">
    <property type="entry name" value="trimeric_dUTPase"/>
    <property type="match status" value="1"/>
</dbReference>
<dbReference type="PANTHER" id="PTHR11241:SF0">
    <property type="entry name" value="DEOXYURIDINE 5'-TRIPHOSPHATE NUCLEOTIDOHYDROLASE"/>
    <property type="match status" value="1"/>
</dbReference>
<accession>A0A9X2Q4W4</accession>
<evidence type="ECO:0000313" key="9">
    <source>
        <dbReference type="Proteomes" id="UP001155057"/>
    </source>
</evidence>
<comment type="caution">
    <text evidence="8">The sequence shown here is derived from an EMBL/GenBank/DDBJ whole genome shotgun (WGS) entry which is preliminary data.</text>
</comment>
<dbReference type="SUPFAM" id="SSF51283">
    <property type="entry name" value="dUTPase-like"/>
    <property type="match status" value="1"/>
</dbReference>
<dbReference type="NCBIfam" id="TIGR00576">
    <property type="entry name" value="dut"/>
    <property type="match status" value="1"/>
</dbReference>
<keyword evidence="5" id="KW-0479">Metal-binding</keyword>
<organism evidence="8 9">
    <name type="scientific">Salinibacter ruber</name>
    <dbReference type="NCBI Taxonomy" id="146919"/>
    <lineage>
        <taxon>Bacteria</taxon>
        <taxon>Pseudomonadati</taxon>
        <taxon>Rhodothermota</taxon>
        <taxon>Rhodothermia</taxon>
        <taxon>Rhodothermales</taxon>
        <taxon>Salinibacteraceae</taxon>
        <taxon>Salinibacter</taxon>
    </lineage>
</organism>
<name>A0A9X2Q4W4_9BACT</name>
<keyword evidence="5" id="KW-0460">Magnesium</keyword>
<evidence type="ECO:0000256" key="3">
    <source>
        <dbReference type="ARBA" id="ARBA00023080"/>
    </source>
</evidence>
<dbReference type="RefSeq" id="WP_259124470.1">
    <property type="nucleotide sequence ID" value="NZ_JANUAE010000015.1"/>
</dbReference>
<keyword evidence="2 5" id="KW-0378">Hydrolase</keyword>
<dbReference type="NCBIfam" id="NF001862">
    <property type="entry name" value="PRK00601.1"/>
    <property type="match status" value="1"/>
</dbReference>
<feature type="compositionally biased region" description="Basic and acidic residues" evidence="6">
    <location>
        <begin position="21"/>
        <end position="38"/>
    </location>
</feature>
<evidence type="ECO:0000256" key="1">
    <source>
        <dbReference type="ARBA" id="ARBA00006581"/>
    </source>
</evidence>
<feature type="binding site" evidence="5">
    <location>
        <position position="95"/>
    </location>
    <ligand>
        <name>substrate</name>
    </ligand>
</feature>
<proteinExistence type="inferred from homology"/>
<feature type="domain" description="dUTPase-like" evidence="7">
    <location>
        <begin position="33"/>
        <end position="161"/>
    </location>
</feature>
<evidence type="ECO:0000313" key="8">
    <source>
        <dbReference type="EMBL" id="MCS3711617.1"/>
    </source>
</evidence>
<evidence type="ECO:0000259" key="7">
    <source>
        <dbReference type="Pfam" id="PF00692"/>
    </source>
</evidence>
<evidence type="ECO:0000256" key="4">
    <source>
        <dbReference type="ARBA" id="ARBA00047686"/>
    </source>
</evidence>
<feature type="binding site" evidence="5">
    <location>
        <begin position="82"/>
        <end position="84"/>
    </location>
    <ligand>
        <name>substrate</name>
    </ligand>
</feature>
<dbReference type="InterPro" id="IPR008181">
    <property type="entry name" value="dUTPase"/>
</dbReference>
<dbReference type="InterPro" id="IPR033704">
    <property type="entry name" value="dUTPase_trimeric"/>
</dbReference>
<dbReference type="GO" id="GO:0004170">
    <property type="term" value="F:dUTP diphosphatase activity"/>
    <property type="evidence" value="ECO:0007669"/>
    <property type="project" value="UniProtKB-UniRule"/>
</dbReference>
<gene>
    <name evidence="5" type="primary">dut</name>
    <name evidence="8" type="ORF">GGP61_003250</name>
</gene>
<evidence type="ECO:0000256" key="6">
    <source>
        <dbReference type="SAM" id="MobiDB-lite"/>
    </source>
</evidence>